<evidence type="ECO:0000313" key="1">
    <source>
        <dbReference type="EMBL" id="JAP95315.1"/>
    </source>
</evidence>
<protein>
    <submittedName>
        <fullName evidence="1">Transmembrane domain-containing protein</fullName>
    </submittedName>
</protein>
<dbReference type="EMBL" id="GDID01001291">
    <property type="protein sequence ID" value="JAP95315.1"/>
    <property type="molecule type" value="Transcribed_RNA"/>
</dbReference>
<proteinExistence type="predicted"/>
<keyword evidence="1" id="KW-0812">Transmembrane</keyword>
<gene>
    <name evidence="1" type="ORF">TPC1_11739</name>
</gene>
<sequence length="116" mass="12599">MMQPVMQPTMMQPMVQPMVQQQVVVINNGYSGISCQEIICACRPPQYQCCQICVGLQTMFYGGISLQCNICCGCYGCDRPDCCSVYQAGCCLSLGIPIAYGYIATCIIGARMMGCC</sequence>
<name>A0A146KIB3_9EUKA</name>
<accession>A0A146KIB3</accession>
<feature type="non-terminal residue" evidence="1">
    <location>
        <position position="1"/>
    </location>
</feature>
<organism evidence="1">
    <name type="scientific">Trepomonas sp. PC1</name>
    <dbReference type="NCBI Taxonomy" id="1076344"/>
    <lineage>
        <taxon>Eukaryota</taxon>
        <taxon>Metamonada</taxon>
        <taxon>Diplomonadida</taxon>
        <taxon>Hexamitidae</taxon>
        <taxon>Hexamitinae</taxon>
        <taxon>Trepomonas</taxon>
    </lineage>
</organism>
<dbReference type="AlphaFoldDB" id="A0A146KIB3"/>
<reference evidence="1" key="1">
    <citation type="submission" date="2015-07" db="EMBL/GenBank/DDBJ databases">
        <title>Adaptation to a free-living lifestyle via gene acquisitions in the diplomonad Trepomonas sp. PC1.</title>
        <authorList>
            <person name="Xu F."/>
            <person name="Jerlstrom-Hultqvist J."/>
            <person name="Kolisko M."/>
            <person name="Simpson A.G.B."/>
            <person name="Roger A.J."/>
            <person name="Svard S.G."/>
            <person name="Andersson J.O."/>
        </authorList>
    </citation>
    <scope>NUCLEOTIDE SEQUENCE</scope>
    <source>
        <strain evidence="1">PC1</strain>
    </source>
</reference>
<keyword evidence="1" id="KW-0472">Membrane</keyword>